<comment type="caution">
    <text evidence="2">The sequence shown here is derived from an EMBL/GenBank/DDBJ whole genome shotgun (WGS) entry which is preliminary data.</text>
</comment>
<dbReference type="RefSeq" id="WP_369459958.1">
    <property type="nucleotide sequence ID" value="NZ_JBGBDC010000004.1"/>
</dbReference>
<sequence length="365" mass="39338">MIQGLMMTPPVLGRIAIGKMVERNGKRLPEKDDEFTITTQVQNRAGWVLHPIDGLLRAQLVKPKGHADLSAAETAMQQGVQEPDAASRPSAKPTLQSKLARRAKEQGASAVAAHAAAEGSSGQALIPIPLAEPNKAPLPAPKLRSIPVRLLFNDPSLNLRVSYTMFDRATARPICVGDGESCRRANQGVMEAHPCPGPDHCALGMDGNCKLFGRFHVRIDHPASPSDDCSTFVLRTTGVNTVRTLMARMQYFQAVSGGLLAYLPLELRLRGKSTTQSRRAPIYYVDLCVREGMGLEAAVAQAREAADRAQRAGLDQAALDTAARKGYAQGLFEETAEEVGDVLQEFYPRNEGGAQGDSDGHSNDH</sequence>
<reference evidence="2 3" key="1">
    <citation type="journal article" date="2016" name="Int. J. Syst. Evol. Microbiol.">
        <title>Description of Comamonas sediminis sp. nov., isolated from lagoon sediments.</title>
        <authorList>
            <person name="Subhash Y."/>
            <person name="Bang J.J."/>
            <person name="You T.H."/>
            <person name="Lee S.S."/>
        </authorList>
    </citation>
    <scope>NUCLEOTIDE SEQUENCE [LARGE SCALE GENOMIC DNA]</scope>
    <source>
        <strain evidence="2 3">JCM 31169</strain>
    </source>
</reference>
<dbReference type="EMBL" id="JBGBDC010000004">
    <property type="protein sequence ID" value="MEY2251517.1"/>
    <property type="molecule type" value="Genomic_DNA"/>
</dbReference>
<proteinExistence type="predicted"/>
<evidence type="ECO:0000313" key="2">
    <source>
        <dbReference type="EMBL" id="MEY2251517.1"/>
    </source>
</evidence>
<protein>
    <submittedName>
        <fullName evidence="2">Phage capsid protein</fullName>
    </submittedName>
</protein>
<feature type="region of interest" description="Disordered" evidence="1">
    <location>
        <begin position="73"/>
        <end position="96"/>
    </location>
</feature>
<organism evidence="2 3">
    <name type="scientific">Comamonas sediminis</name>
    <dbReference type="NCBI Taxonomy" id="1783360"/>
    <lineage>
        <taxon>Bacteria</taxon>
        <taxon>Pseudomonadati</taxon>
        <taxon>Pseudomonadota</taxon>
        <taxon>Betaproteobacteria</taxon>
        <taxon>Burkholderiales</taxon>
        <taxon>Comamonadaceae</taxon>
        <taxon>Comamonas</taxon>
    </lineage>
</organism>
<dbReference type="Proteomes" id="UP001562178">
    <property type="component" value="Unassembled WGS sequence"/>
</dbReference>
<feature type="region of interest" description="Disordered" evidence="1">
    <location>
        <begin position="346"/>
        <end position="365"/>
    </location>
</feature>
<name>A0ABV4B2X5_9BURK</name>
<dbReference type="Pfam" id="PF18897">
    <property type="entry name" value="Gp3-like"/>
    <property type="match status" value="1"/>
</dbReference>
<evidence type="ECO:0000313" key="3">
    <source>
        <dbReference type="Proteomes" id="UP001562178"/>
    </source>
</evidence>
<evidence type="ECO:0000256" key="1">
    <source>
        <dbReference type="SAM" id="MobiDB-lite"/>
    </source>
</evidence>
<gene>
    <name evidence="2" type="ORF">AB7A72_10920</name>
</gene>
<dbReference type="InterPro" id="IPR043991">
    <property type="entry name" value="Gp3-like"/>
</dbReference>
<accession>A0ABV4B2X5</accession>
<keyword evidence="3" id="KW-1185">Reference proteome</keyword>